<name>A0A7X3CT60_9BACL</name>
<dbReference type="Proteomes" id="UP000450917">
    <property type="component" value="Unassembled WGS sequence"/>
</dbReference>
<keyword evidence="3" id="KW-1185">Reference proteome</keyword>
<evidence type="ECO:0000256" key="1">
    <source>
        <dbReference type="SAM" id="Phobius"/>
    </source>
</evidence>
<dbReference type="SUPFAM" id="SSF53756">
    <property type="entry name" value="UDP-Glycosyltransferase/glycogen phosphorylase"/>
    <property type="match status" value="1"/>
</dbReference>
<gene>
    <name evidence="2" type="ORF">GNP93_17620</name>
</gene>
<keyword evidence="1" id="KW-1133">Transmembrane helix</keyword>
<proteinExistence type="predicted"/>
<reference evidence="2 3" key="1">
    <citation type="submission" date="2019-11" db="EMBL/GenBank/DDBJ databases">
        <title>Draft genome sequences of five Paenibacillus species of dairy origin.</title>
        <authorList>
            <person name="Olajide A.M."/>
            <person name="Chen S."/>
            <person name="Lapointe G."/>
        </authorList>
    </citation>
    <scope>NUCLEOTIDE SEQUENCE [LARGE SCALE GENOMIC DNA]</scope>
    <source>
        <strain evidence="2 3">2CS3</strain>
    </source>
</reference>
<dbReference type="AlphaFoldDB" id="A0A7X3CT60"/>
<evidence type="ECO:0000313" key="2">
    <source>
        <dbReference type="EMBL" id="MUG72490.1"/>
    </source>
</evidence>
<organism evidence="2 3">
    <name type="scientific">Paenibacillus validus</name>
    <dbReference type="NCBI Taxonomy" id="44253"/>
    <lineage>
        <taxon>Bacteria</taxon>
        <taxon>Bacillati</taxon>
        <taxon>Bacillota</taxon>
        <taxon>Bacilli</taxon>
        <taxon>Bacillales</taxon>
        <taxon>Paenibacillaceae</taxon>
        <taxon>Paenibacillus</taxon>
    </lineage>
</organism>
<accession>A0A7X3CT60</accession>
<keyword evidence="1" id="KW-0812">Transmembrane</keyword>
<feature type="transmembrane region" description="Helical" evidence="1">
    <location>
        <begin position="131"/>
        <end position="155"/>
    </location>
</feature>
<protein>
    <submittedName>
        <fullName evidence="2">Uncharacterized protein</fullName>
    </submittedName>
</protein>
<dbReference type="EMBL" id="WNZX01000015">
    <property type="protein sequence ID" value="MUG72490.1"/>
    <property type="molecule type" value="Genomic_DNA"/>
</dbReference>
<dbReference type="Gene3D" id="3.40.50.2000">
    <property type="entry name" value="Glycogen Phosphorylase B"/>
    <property type="match status" value="1"/>
</dbReference>
<evidence type="ECO:0000313" key="3">
    <source>
        <dbReference type="Proteomes" id="UP000450917"/>
    </source>
</evidence>
<comment type="caution">
    <text evidence="2">The sequence shown here is derived from an EMBL/GenBank/DDBJ whole genome shotgun (WGS) entry which is preliminary data.</text>
</comment>
<keyword evidence="1" id="KW-0472">Membrane</keyword>
<sequence length="161" mass="18328">MKNALIIRSASFQQLDKNFPAIEEALPDHRFQMLTHEHGVKLAEKYKLLSKIYVYPYKQSFSFWRPVQEFKDQKFDCVIVPVSNLTGAGFLNVLLFSLTINAKKRYICNLISDLRPVSMVSIIGMGTRSLLISAISVLVTVLLAVPLTIGLPMMLRRLKKK</sequence>